<organism evidence="18 19">
    <name type="scientific">Acipenser oxyrinchus oxyrinchus</name>
    <dbReference type="NCBI Taxonomy" id="40147"/>
    <lineage>
        <taxon>Eukaryota</taxon>
        <taxon>Metazoa</taxon>
        <taxon>Chordata</taxon>
        <taxon>Craniata</taxon>
        <taxon>Vertebrata</taxon>
        <taxon>Euteleostomi</taxon>
        <taxon>Actinopterygii</taxon>
        <taxon>Chondrostei</taxon>
        <taxon>Acipenseriformes</taxon>
        <taxon>Acipenseridae</taxon>
        <taxon>Acipenser</taxon>
    </lineage>
</organism>
<keyword evidence="5 17" id="KW-1133">Transmembrane helix</keyword>
<evidence type="ECO:0000256" key="6">
    <source>
        <dbReference type="ARBA" id="ARBA00023136"/>
    </source>
</evidence>
<evidence type="ECO:0000256" key="4">
    <source>
        <dbReference type="ARBA" id="ARBA00022692"/>
    </source>
</evidence>
<evidence type="ECO:0000256" key="17">
    <source>
        <dbReference type="SAM" id="Phobius"/>
    </source>
</evidence>
<accession>A0AAD8GF55</accession>
<evidence type="ECO:0000256" key="3">
    <source>
        <dbReference type="ARBA" id="ARBA00009300"/>
    </source>
</evidence>
<dbReference type="PANTHER" id="PTHR10989:SF19">
    <property type="entry name" value="ANDROGEN-DEPENDENT TFPI-REGULATING PROTEIN-LIKE"/>
    <property type="match status" value="1"/>
</dbReference>
<evidence type="ECO:0000256" key="8">
    <source>
        <dbReference type="ARBA" id="ARBA00047427"/>
    </source>
</evidence>
<comment type="catalytic activity">
    <reaction evidence="8">
        <text>13-octadecanoyloxy-octadecanoate + H2O = 13-hydroxy-octadecanoate + octadecanoate + H(+)</text>
        <dbReference type="Rhea" id="RHEA:52084"/>
        <dbReference type="ChEBI" id="CHEBI:15377"/>
        <dbReference type="ChEBI" id="CHEBI:15378"/>
        <dbReference type="ChEBI" id="CHEBI:25629"/>
        <dbReference type="ChEBI" id="CHEBI:136304"/>
        <dbReference type="ChEBI" id="CHEBI:136335"/>
    </reaction>
    <physiologicalReaction direction="left-to-right" evidence="8">
        <dbReference type="Rhea" id="RHEA:52085"/>
    </physiologicalReaction>
</comment>
<comment type="catalytic activity">
    <reaction evidence="14">
        <text>13-(9Z-octadecenoyloxy)-octadecanoate + H2O = 13-hydroxy-octadecanoate + (9Z)-octadecenoate + H(+)</text>
        <dbReference type="Rhea" id="RHEA:52064"/>
        <dbReference type="ChEBI" id="CHEBI:15377"/>
        <dbReference type="ChEBI" id="CHEBI:15378"/>
        <dbReference type="ChEBI" id="CHEBI:30823"/>
        <dbReference type="ChEBI" id="CHEBI:136303"/>
        <dbReference type="ChEBI" id="CHEBI:136304"/>
    </reaction>
    <physiologicalReaction direction="left-to-right" evidence="14">
        <dbReference type="Rhea" id="RHEA:52065"/>
    </physiologicalReaction>
</comment>
<feature type="transmembrane region" description="Helical" evidence="17">
    <location>
        <begin position="48"/>
        <end position="65"/>
    </location>
</feature>
<dbReference type="GO" id="GO:0012505">
    <property type="term" value="C:endomembrane system"/>
    <property type="evidence" value="ECO:0007669"/>
    <property type="project" value="UniProtKB-SubCell"/>
</dbReference>
<feature type="transmembrane region" description="Helical" evidence="17">
    <location>
        <begin position="126"/>
        <end position="145"/>
    </location>
</feature>
<comment type="catalytic activity">
    <reaction evidence="11">
        <text>12-(9Z-octadecenoyloxy)-octadecanoate + H2O = 12-hydroxyoctadecanoate + (9Z)-octadecenoate + H(+)</text>
        <dbReference type="Rhea" id="RHEA:52060"/>
        <dbReference type="ChEBI" id="CHEBI:15377"/>
        <dbReference type="ChEBI" id="CHEBI:15378"/>
        <dbReference type="ChEBI" id="CHEBI:30823"/>
        <dbReference type="ChEBI" id="CHEBI:84201"/>
        <dbReference type="ChEBI" id="CHEBI:136302"/>
    </reaction>
    <physiologicalReaction direction="left-to-right" evidence="11">
        <dbReference type="Rhea" id="RHEA:52061"/>
    </physiologicalReaction>
</comment>
<feature type="transmembrane region" description="Helical" evidence="17">
    <location>
        <begin position="86"/>
        <end position="106"/>
    </location>
</feature>
<keyword evidence="6 17" id="KW-0472">Membrane</keyword>
<proteinExistence type="inferred from homology"/>
<name>A0AAD8GF55_ACIOX</name>
<evidence type="ECO:0000256" key="14">
    <source>
        <dbReference type="ARBA" id="ARBA00049296"/>
    </source>
</evidence>
<evidence type="ECO:0000256" key="7">
    <source>
        <dbReference type="ARBA" id="ARBA00047368"/>
    </source>
</evidence>
<comment type="catalytic activity">
    <reaction evidence="12">
        <text>9-(9Z-octadecenoyloxy)-octadecanoate + H2O = 9-hydroxy-octadecanoate + (9Z)-octadecenoate + H(+)</text>
        <dbReference type="Rhea" id="RHEA:52048"/>
        <dbReference type="ChEBI" id="CHEBI:15377"/>
        <dbReference type="ChEBI" id="CHEBI:15378"/>
        <dbReference type="ChEBI" id="CHEBI:30823"/>
        <dbReference type="ChEBI" id="CHEBI:136282"/>
        <dbReference type="ChEBI" id="CHEBI:136286"/>
    </reaction>
    <physiologicalReaction direction="left-to-right" evidence="12">
        <dbReference type="Rhea" id="RHEA:52049"/>
    </physiologicalReaction>
</comment>
<comment type="catalytic activity">
    <reaction evidence="13">
        <text>9-octadecanoyloxy-octadecanoate + H2O = 9-hydroxy-octadecanoate + octadecanoate + H(+)</text>
        <dbReference type="Rhea" id="RHEA:52096"/>
        <dbReference type="ChEBI" id="CHEBI:15377"/>
        <dbReference type="ChEBI" id="CHEBI:15378"/>
        <dbReference type="ChEBI" id="CHEBI:25629"/>
        <dbReference type="ChEBI" id="CHEBI:136286"/>
        <dbReference type="ChEBI" id="CHEBI:136373"/>
    </reaction>
    <physiologicalReaction direction="left-to-right" evidence="13">
        <dbReference type="Rhea" id="RHEA:52097"/>
    </physiologicalReaction>
</comment>
<evidence type="ECO:0000256" key="2">
    <source>
        <dbReference type="ARBA" id="ARBA00004127"/>
    </source>
</evidence>
<dbReference type="EMBL" id="JAGXEW010000003">
    <property type="protein sequence ID" value="KAK1173356.1"/>
    <property type="molecule type" value="Genomic_DNA"/>
</dbReference>
<evidence type="ECO:0000313" key="19">
    <source>
        <dbReference type="Proteomes" id="UP001230051"/>
    </source>
</evidence>
<gene>
    <name evidence="18" type="primary">ADTRP</name>
    <name evidence="18" type="ORF">AOXY_G3449</name>
</gene>
<comment type="catalytic activity">
    <reaction evidence="1">
        <text>9-(9Z-hexadecenoyloxy)-octadecanoate + H2O = (9Z)-hexadecenoate + 9-hydroxy-octadecanoate + H(+)</text>
        <dbReference type="Rhea" id="RHEA:52068"/>
        <dbReference type="ChEBI" id="CHEBI:15377"/>
        <dbReference type="ChEBI" id="CHEBI:15378"/>
        <dbReference type="ChEBI" id="CHEBI:32372"/>
        <dbReference type="ChEBI" id="CHEBI:136286"/>
        <dbReference type="ChEBI" id="CHEBI:136309"/>
    </reaction>
    <physiologicalReaction direction="left-to-right" evidence="1">
        <dbReference type="Rhea" id="RHEA:52069"/>
    </physiologicalReaction>
</comment>
<comment type="catalytic activity">
    <reaction evidence="7">
        <text>12-hexadecanoyloxy-octadecanoate + H2O = 12-hydroxyoctadecanoate + hexadecanoate + H(+)</text>
        <dbReference type="Rhea" id="RHEA:52056"/>
        <dbReference type="ChEBI" id="CHEBI:7896"/>
        <dbReference type="ChEBI" id="CHEBI:15377"/>
        <dbReference type="ChEBI" id="CHEBI:15378"/>
        <dbReference type="ChEBI" id="CHEBI:83677"/>
        <dbReference type="ChEBI" id="CHEBI:84201"/>
    </reaction>
    <physiologicalReaction direction="left-to-right" evidence="7">
        <dbReference type="Rhea" id="RHEA:52057"/>
    </physiologicalReaction>
</comment>
<reference evidence="18" key="1">
    <citation type="submission" date="2022-02" db="EMBL/GenBank/DDBJ databases">
        <title>Atlantic sturgeon de novo genome assembly.</title>
        <authorList>
            <person name="Stock M."/>
            <person name="Klopp C."/>
            <person name="Guiguen Y."/>
            <person name="Cabau C."/>
            <person name="Parinello H."/>
            <person name="Santidrian Yebra-Pimentel E."/>
            <person name="Kuhl H."/>
            <person name="Dirks R.P."/>
            <person name="Guessner J."/>
            <person name="Wuertz S."/>
            <person name="Du K."/>
            <person name="Schartl M."/>
        </authorList>
    </citation>
    <scope>NUCLEOTIDE SEQUENCE</scope>
    <source>
        <strain evidence="18">STURGEONOMICS-FGT-2020</strain>
        <tissue evidence="18">Whole blood</tissue>
    </source>
</reference>
<sequence>MNGTIWSKAYHIAMFVWYTFLFTILLLVNPDDLPDGLFLYGGPWKYLTFLNLVLQMVFFGFAVVVDLQHLFVKGKELKRLNLYKDLLYSVMAFPVGAFVVAIFWIIFTYDRELVYPNSIDELFPPWLNHSMHTIVLPLLLLESLLQPHAYPKRKNGLAILGLISVAYVSWVCWIYFAVGIWVYPLLGKLSPLGLAALFSVSVGLVISLFLLGEVLNSYVWGK</sequence>
<comment type="catalytic activity">
    <reaction evidence="9">
        <text>9-hexadecanoyloxy-octadecanoate + H2O = 9-hydroxy-octadecanoate + hexadecanoate + H(+)</text>
        <dbReference type="Rhea" id="RHEA:52052"/>
        <dbReference type="ChEBI" id="CHEBI:7896"/>
        <dbReference type="ChEBI" id="CHEBI:15377"/>
        <dbReference type="ChEBI" id="CHEBI:15378"/>
        <dbReference type="ChEBI" id="CHEBI:83670"/>
        <dbReference type="ChEBI" id="CHEBI:136286"/>
    </reaction>
    <physiologicalReaction direction="left-to-right" evidence="9">
        <dbReference type="Rhea" id="RHEA:52053"/>
    </physiologicalReaction>
</comment>
<keyword evidence="19" id="KW-1185">Reference proteome</keyword>
<feature type="transmembrane region" description="Helical" evidence="17">
    <location>
        <begin position="157"/>
        <end position="183"/>
    </location>
</feature>
<protein>
    <submittedName>
        <fullName evidence="18">Androgen-dependent TFPI-regulating protein</fullName>
    </submittedName>
</protein>
<dbReference type="Pfam" id="PF04750">
    <property type="entry name" value="Far-17a_AIG1"/>
    <property type="match status" value="1"/>
</dbReference>
<evidence type="ECO:0000256" key="11">
    <source>
        <dbReference type="ARBA" id="ARBA00048701"/>
    </source>
</evidence>
<evidence type="ECO:0000256" key="5">
    <source>
        <dbReference type="ARBA" id="ARBA00022989"/>
    </source>
</evidence>
<comment type="catalytic activity">
    <reaction evidence="16">
        <text>12-(9Z-hexadecenoyloxy)-octadecanoate + H2O = 12-hydroxyoctadecanoate + (9Z)-hexadecenoate + H(+)</text>
        <dbReference type="Rhea" id="RHEA:52072"/>
        <dbReference type="ChEBI" id="CHEBI:15377"/>
        <dbReference type="ChEBI" id="CHEBI:15378"/>
        <dbReference type="ChEBI" id="CHEBI:32372"/>
        <dbReference type="ChEBI" id="CHEBI:84201"/>
        <dbReference type="ChEBI" id="CHEBI:136312"/>
    </reaction>
    <physiologicalReaction direction="left-to-right" evidence="16">
        <dbReference type="Rhea" id="RHEA:52073"/>
    </physiologicalReaction>
</comment>
<evidence type="ECO:0000256" key="10">
    <source>
        <dbReference type="ARBA" id="ARBA00048680"/>
    </source>
</evidence>
<keyword evidence="4 17" id="KW-0812">Transmembrane</keyword>
<dbReference type="InterPro" id="IPR006838">
    <property type="entry name" value="ADTRP_AIG1"/>
</dbReference>
<dbReference type="Proteomes" id="UP001230051">
    <property type="component" value="Unassembled WGS sequence"/>
</dbReference>
<evidence type="ECO:0000256" key="9">
    <source>
        <dbReference type="ARBA" id="ARBA00047863"/>
    </source>
</evidence>
<evidence type="ECO:0000256" key="13">
    <source>
        <dbReference type="ARBA" id="ARBA00049221"/>
    </source>
</evidence>
<feature type="transmembrane region" description="Helical" evidence="17">
    <location>
        <begin position="9"/>
        <end position="28"/>
    </location>
</feature>
<dbReference type="GO" id="GO:0016020">
    <property type="term" value="C:membrane"/>
    <property type="evidence" value="ECO:0007669"/>
    <property type="project" value="InterPro"/>
</dbReference>
<comment type="subcellular location">
    <subcellularLocation>
        <location evidence="2">Endomembrane system</location>
        <topology evidence="2">Multi-pass membrane protein</topology>
    </subcellularLocation>
</comment>
<evidence type="ECO:0000256" key="12">
    <source>
        <dbReference type="ARBA" id="ARBA00048800"/>
    </source>
</evidence>
<comment type="catalytic activity">
    <reaction evidence="15">
        <text>13-(9Z-hexadecenoyloxy)-octadecanoate + H2O = 13-hydroxy-octadecanoate + (9Z)-hexadecenoate + H(+)</text>
        <dbReference type="Rhea" id="RHEA:52076"/>
        <dbReference type="ChEBI" id="CHEBI:15377"/>
        <dbReference type="ChEBI" id="CHEBI:15378"/>
        <dbReference type="ChEBI" id="CHEBI:32372"/>
        <dbReference type="ChEBI" id="CHEBI:136304"/>
        <dbReference type="ChEBI" id="CHEBI:136315"/>
    </reaction>
    <physiologicalReaction direction="left-to-right" evidence="15">
        <dbReference type="Rhea" id="RHEA:52077"/>
    </physiologicalReaction>
</comment>
<feature type="transmembrane region" description="Helical" evidence="17">
    <location>
        <begin position="189"/>
        <end position="212"/>
    </location>
</feature>
<dbReference type="AlphaFoldDB" id="A0AAD8GF55"/>
<evidence type="ECO:0000256" key="15">
    <source>
        <dbReference type="ARBA" id="ARBA00049322"/>
    </source>
</evidence>
<evidence type="ECO:0000313" key="18">
    <source>
        <dbReference type="EMBL" id="KAK1173356.1"/>
    </source>
</evidence>
<comment type="similarity">
    <text evidence="3">Belongs to the AIG1 family.</text>
</comment>
<comment type="catalytic activity">
    <reaction evidence="10">
        <text>12-octadecanoyloxy-octadecanoate + H2O = 12-hydroxyoctadecanoate + octadecanoate + H(+)</text>
        <dbReference type="Rhea" id="RHEA:52080"/>
        <dbReference type="ChEBI" id="CHEBI:15377"/>
        <dbReference type="ChEBI" id="CHEBI:15378"/>
        <dbReference type="ChEBI" id="CHEBI:25629"/>
        <dbReference type="ChEBI" id="CHEBI:84201"/>
        <dbReference type="ChEBI" id="CHEBI:136330"/>
    </reaction>
    <physiologicalReaction direction="left-to-right" evidence="10">
        <dbReference type="Rhea" id="RHEA:52081"/>
    </physiologicalReaction>
</comment>
<evidence type="ECO:0000256" key="16">
    <source>
        <dbReference type="ARBA" id="ARBA00049428"/>
    </source>
</evidence>
<evidence type="ECO:0000256" key="1">
    <source>
        <dbReference type="ARBA" id="ARBA00000923"/>
    </source>
</evidence>
<comment type="caution">
    <text evidence="18">The sequence shown here is derived from an EMBL/GenBank/DDBJ whole genome shotgun (WGS) entry which is preliminary data.</text>
</comment>
<dbReference type="PANTHER" id="PTHR10989">
    <property type="entry name" value="ANDROGEN-INDUCED PROTEIN 1-RELATED"/>
    <property type="match status" value="1"/>
</dbReference>